<sequence length="105" mass="12312">MALGGCCLDRQIESAREIGRRWEEICILVDAELRRDCGGEKRVRQGFETWQVYFSTVCSVRSGSVQYRVIMIWLCVWRARGTKTNLNPHQECGRKKQKFRGLRNM</sequence>
<organism evidence="1">
    <name type="scientific">Pyricularia oryzae (strain Y34)</name>
    <name type="common">Rice blast fungus</name>
    <name type="synonym">Magnaporthe oryzae</name>
    <dbReference type="NCBI Taxonomy" id="1143189"/>
    <lineage>
        <taxon>Eukaryota</taxon>
        <taxon>Fungi</taxon>
        <taxon>Dikarya</taxon>
        <taxon>Ascomycota</taxon>
        <taxon>Pezizomycotina</taxon>
        <taxon>Sordariomycetes</taxon>
        <taxon>Sordariomycetidae</taxon>
        <taxon>Magnaporthales</taxon>
        <taxon>Pyriculariaceae</taxon>
        <taxon>Pyricularia</taxon>
    </lineage>
</organism>
<dbReference type="EMBL" id="JH793700">
    <property type="protein sequence ID" value="ELQ36314.1"/>
    <property type="molecule type" value="Genomic_DNA"/>
</dbReference>
<gene>
    <name evidence="1" type="ORF">OOU_Y34scaffold00666g175</name>
</gene>
<dbReference type="Proteomes" id="UP000011086">
    <property type="component" value="Unassembled WGS sequence"/>
</dbReference>
<reference evidence="1" key="1">
    <citation type="journal article" date="2012" name="PLoS Genet.">
        <title>Comparative analysis of the genomes of two field isolates of the rice blast fungus Magnaporthe oryzae.</title>
        <authorList>
            <person name="Xue M."/>
            <person name="Yang J."/>
            <person name="Li Z."/>
            <person name="Hu S."/>
            <person name="Yao N."/>
            <person name="Dean R.A."/>
            <person name="Zhao W."/>
            <person name="Shen M."/>
            <person name="Zhang H."/>
            <person name="Li C."/>
            <person name="Liu L."/>
            <person name="Cao L."/>
            <person name="Xu X."/>
            <person name="Xing Y."/>
            <person name="Hsiang T."/>
            <person name="Zhang Z."/>
            <person name="Xu J.R."/>
            <person name="Peng Y.L."/>
        </authorList>
    </citation>
    <scope>NUCLEOTIDE SEQUENCE</scope>
    <source>
        <strain evidence="1">Y34</strain>
    </source>
</reference>
<name>A0AA97NU83_PYRO3</name>
<protein>
    <submittedName>
        <fullName evidence="1">Uncharacterized protein</fullName>
    </submittedName>
</protein>
<accession>A0AA97NU83</accession>
<proteinExistence type="predicted"/>
<evidence type="ECO:0000313" key="1">
    <source>
        <dbReference type="EMBL" id="ELQ36314.1"/>
    </source>
</evidence>
<dbReference type="AlphaFoldDB" id="A0AA97NU83"/>